<evidence type="ECO:0000256" key="4">
    <source>
        <dbReference type="ARBA" id="ARBA00023033"/>
    </source>
</evidence>
<dbReference type="InterPro" id="IPR036188">
    <property type="entry name" value="FAD/NAD-bd_sf"/>
</dbReference>
<dbReference type="EMBL" id="JBCIVJ010000035">
    <property type="protein sequence ID" value="MEN0582047.1"/>
    <property type="molecule type" value="Genomic_DNA"/>
</dbReference>
<keyword evidence="3" id="KW-0560">Oxidoreductase</keyword>
<dbReference type="Proteomes" id="UP001411173">
    <property type="component" value="Unassembled WGS sequence"/>
</dbReference>
<keyword evidence="1" id="KW-0285">Flavoprotein</keyword>
<organism evidence="6 7">
    <name type="scientific">Phytobacter palmae</name>
    <dbReference type="NCBI Taxonomy" id="1855371"/>
    <lineage>
        <taxon>Bacteria</taxon>
        <taxon>Pseudomonadati</taxon>
        <taxon>Pseudomonadota</taxon>
        <taxon>Gammaproteobacteria</taxon>
        <taxon>Enterobacterales</taxon>
        <taxon>Enterobacteriaceae</taxon>
        <taxon>Phytobacter</taxon>
    </lineage>
</organism>
<dbReference type="SUPFAM" id="SSF51905">
    <property type="entry name" value="FAD/NAD(P)-binding domain"/>
    <property type="match status" value="1"/>
</dbReference>
<protein>
    <submittedName>
        <fullName evidence="6">NAD(P)/FAD-dependent oxidoreductase</fullName>
    </submittedName>
</protein>
<proteinExistence type="predicted"/>
<dbReference type="PANTHER" id="PTHR46972:SF1">
    <property type="entry name" value="FAD DEPENDENT OXIDOREDUCTASE DOMAIN-CONTAINING PROTEIN"/>
    <property type="match status" value="1"/>
</dbReference>
<dbReference type="PANTHER" id="PTHR46972">
    <property type="entry name" value="MONOOXYGENASE ASQM-RELATED"/>
    <property type="match status" value="1"/>
</dbReference>
<feature type="domain" description="FAD-binding" evidence="5">
    <location>
        <begin position="6"/>
        <end position="174"/>
    </location>
</feature>
<dbReference type="PRINTS" id="PR00420">
    <property type="entry name" value="RNGMNOXGNASE"/>
</dbReference>
<gene>
    <name evidence="6" type="ORF">AAIG39_24040</name>
</gene>
<feature type="domain" description="FAD-binding" evidence="5">
    <location>
        <begin position="288"/>
        <end position="322"/>
    </location>
</feature>
<evidence type="ECO:0000313" key="7">
    <source>
        <dbReference type="Proteomes" id="UP001411173"/>
    </source>
</evidence>
<evidence type="ECO:0000256" key="1">
    <source>
        <dbReference type="ARBA" id="ARBA00022630"/>
    </source>
</evidence>
<dbReference type="InterPro" id="IPR002938">
    <property type="entry name" value="FAD-bd"/>
</dbReference>
<accession>A0ABU9VBI7</accession>
<dbReference type="RefSeq" id="WP_343194901.1">
    <property type="nucleotide sequence ID" value="NZ_JBCIVJ010000035.1"/>
</dbReference>
<reference evidence="6 7" key="1">
    <citation type="submission" date="2024-02" db="EMBL/GenBank/DDBJ databases">
        <title>Whole genome of MDR Enterobacteriaceae from southern Thailand.</title>
        <authorList>
            <person name="Surachat K."/>
        </authorList>
    </citation>
    <scope>NUCLEOTIDE SEQUENCE [LARGE SCALE GENOMIC DNA]</scope>
    <source>
        <strain evidence="6 7">PSU_29</strain>
    </source>
</reference>
<evidence type="ECO:0000313" key="6">
    <source>
        <dbReference type="EMBL" id="MEN0582047.1"/>
    </source>
</evidence>
<name>A0ABU9VBI7_9ENTR</name>
<sequence>MSDKLSIAIIGGGPAGLTAAVILQRRGFNVTLFEGESADSARSQGGSLDLHADSGQEALRRAGLLGQFIKIARYEDQESRMLNYRTGEVEGDMIAPEGEMDKPEIDRGELKKLLLSGLLAETIVWGHKLHHLDSGLNGKHVLTFSNGRRFEADVIIGADGAWSRVRAYLTAERPIYTGITFFEGWIDHPSGRISDIAGKGTAFSFGGAQALITQRNGGGRICVYAALKRDIDFLDQQIACCGMTAFVRDSYRGWASSLQSIVNATGDYVRRPIYSLPMDFDWVARPGITLIGDAAHLMPPVGVGVNLAMLDATDVALALCEAAHPLNELRNAQTIIMERAHDIMPGAISGFQNWFSEKESPEMRGWGGGSSSCQEKR</sequence>
<evidence type="ECO:0000256" key="3">
    <source>
        <dbReference type="ARBA" id="ARBA00023002"/>
    </source>
</evidence>
<evidence type="ECO:0000259" key="5">
    <source>
        <dbReference type="Pfam" id="PF01494"/>
    </source>
</evidence>
<dbReference type="Gene3D" id="3.50.50.60">
    <property type="entry name" value="FAD/NAD(P)-binding domain"/>
    <property type="match status" value="1"/>
</dbReference>
<evidence type="ECO:0000256" key="2">
    <source>
        <dbReference type="ARBA" id="ARBA00022827"/>
    </source>
</evidence>
<dbReference type="Pfam" id="PF01494">
    <property type="entry name" value="FAD_binding_3"/>
    <property type="match status" value="2"/>
</dbReference>
<keyword evidence="2" id="KW-0274">FAD</keyword>
<keyword evidence="7" id="KW-1185">Reference proteome</keyword>
<comment type="caution">
    <text evidence="6">The sequence shown here is derived from an EMBL/GenBank/DDBJ whole genome shotgun (WGS) entry which is preliminary data.</text>
</comment>
<keyword evidence="4" id="KW-0503">Monooxygenase</keyword>